<dbReference type="PANTHER" id="PTHR10293:SF16">
    <property type="entry name" value="GLUTAREDOXIN-RELATED PROTEIN 5, MITOCHONDRIAL"/>
    <property type="match status" value="1"/>
</dbReference>
<dbReference type="EMBL" id="CP133617">
    <property type="protein sequence ID" value="WMV35129.1"/>
    <property type="molecule type" value="Genomic_DNA"/>
</dbReference>
<dbReference type="Proteomes" id="UP001234989">
    <property type="component" value="Chromosome 6"/>
</dbReference>
<gene>
    <name evidence="9" type="ORF">MTR67_028514</name>
</gene>
<dbReference type="InterPro" id="IPR002109">
    <property type="entry name" value="Glutaredoxin"/>
</dbReference>
<comment type="similarity">
    <text evidence="1">Belongs to the glutaredoxin family. CGFS subfamily.</text>
</comment>
<keyword evidence="10" id="KW-1185">Reference proteome</keyword>
<accession>A0AAF0R2L4</accession>
<evidence type="ECO:0000256" key="2">
    <source>
        <dbReference type="ARBA" id="ARBA00022714"/>
    </source>
</evidence>
<keyword evidence="2" id="KW-0001">2Fe-2S</keyword>
<evidence type="ECO:0000256" key="3">
    <source>
        <dbReference type="ARBA" id="ARBA00022723"/>
    </source>
</evidence>
<feature type="compositionally biased region" description="Basic and acidic residues" evidence="7">
    <location>
        <begin position="67"/>
        <end position="77"/>
    </location>
</feature>
<dbReference type="SUPFAM" id="SSF52833">
    <property type="entry name" value="Thioredoxin-like"/>
    <property type="match status" value="1"/>
</dbReference>
<evidence type="ECO:0000256" key="7">
    <source>
        <dbReference type="SAM" id="MobiDB-lite"/>
    </source>
</evidence>
<dbReference type="PROSITE" id="PS51354">
    <property type="entry name" value="GLUTAREDOXIN_2"/>
    <property type="match status" value="1"/>
</dbReference>
<feature type="domain" description="Glutaredoxin" evidence="8">
    <location>
        <begin position="99"/>
        <end position="163"/>
    </location>
</feature>
<dbReference type="GO" id="GO:0005759">
    <property type="term" value="C:mitochondrial matrix"/>
    <property type="evidence" value="ECO:0007669"/>
    <property type="project" value="TreeGrafter"/>
</dbReference>
<evidence type="ECO:0000313" key="10">
    <source>
        <dbReference type="Proteomes" id="UP001234989"/>
    </source>
</evidence>
<evidence type="ECO:0000256" key="1">
    <source>
        <dbReference type="ARBA" id="ARBA00008983"/>
    </source>
</evidence>
<keyword evidence="6" id="KW-0676">Redox-active center</keyword>
<name>A0AAF0R2L4_SOLVR</name>
<keyword evidence="3" id="KW-0479">Metal-binding</keyword>
<evidence type="ECO:0000256" key="6">
    <source>
        <dbReference type="ARBA" id="ARBA00023284"/>
    </source>
</evidence>
<dbReference type="Pfam" id="PF00462">
    <property type="entry name" value="Glutaredoxin"/>
    <property type="match status" value="1"/>
</dbReference>
<dbReference type="InterPro" id="IPR033658">
    <property type="entry name" value="GRX_PICOT-like"/>
</dbReference>
<dbReference type="AlphaFoldDB" id="A0AAF0R2L4"/>
<evidence type="ECO:0000259" key="8">
    <source>
        <dbReference type="Pfam" id="PF00462"/>
    </source>
</evidence>
<sequence length="193" mass="21634">MFSISTAPMKKLLKEFEQIVSSVMARSLSQMMLKRFAAYPLARSSAITSRSIHQGEVRYSTSVPSDPDTHEDFRPTSKLESSGLSLENIVEQDVKENPVMIYMKGVPDLPRCGFSSLAVRVLKEYNAPISARNILEDPELKNAVKAFSHWPTFPQIFINGEFIGGSDIILNMHQSGELKEKLKTIVNNQGKEE</sequence>
<dbReference type="InterPro" id="IPR036249">
    <property type="entry name" value="Thioredoxin-like_sf"/>
</dbReference>
<dbReference type="CDD" id="cd03028">
    <property type="entry name" value="GRX_PICOT_like"/>
    <property type="match status" value="1"/>
</dbReference>
<protein>
    <recommendedName>
        <fullName evidence="8">Glutaredoxin domain-containing protein</fullName>
    </recommendedName>
</protein>
<evidence type="ECO:0000256" key="5">
    <source>
        <dbReference type="ARBA" id="ARBA00023014"/>
    </source>
</evidence>
<evidence type="ECO:0000256" key="4">
    <source>
        <dbReference type="ARBA" id="ARBA00023004"/>
    </source>
</evidence>
<organism evidence="9 10">
    <name type="scientific">Solanum verrucosum</name>
    <dbReference type="NCBI Taxonomy" id="315347"/>
    <lineage>
        <taxon>Eukaryota</taxon>
        <taxon>Viridiplantae</taxon>
        <taxon>Streptophyta</taxon>
        <taxon>Embryophyta</taxon>
        <taxon>Tracheophyta</taxon>
        <taxon>Spermatophyta</taxon>
        <taxon>Magnoliopsida</taxon>
        <taxon>eudicotyledons</taxon>
        <taxon>Gunneridae</taxon>
        <taxon>Pentapetalae</taxon>
        <taxon>asterids</taxon>
        <taxon>lamiids</taxon>
        <taxon>Solanales</taxon>
        <taxon>Solanaceae</taxon>
        <taxon>Solanoideae</taxon>
        <taxon>Solaneae</taxon>
        <taxon>Solanum</taxon>
    </lineage>
</organism>
<dbReference type="FunFam" id="3.40.30.10:FF:000005">
    <property type="entry name" value="Glutaredoxin 5"/>
    <property type="match status" value="1"/>
</dbReference>
<dbReference type="PANTHER" id="PTHR10293">
    <property type="entry name" value="GLUTAREDOXIN FAMILY MEMBER"/>
    <property type="match status" value="1"/>
</dbReference>
<reference evidence="9" key="1">
    <citation type="submission" date="2023-08" db="EMBL/GenBank/DDBJ databases">
        <title>A de novo genome assembly of Solanum verrucosum Schlechtendal, a Mexican diploid species geographically isolated from the other diploid A-genome species in potato relatives.</title>
        <authorList>
            <person name="Hosaka K."/>
        </authorList>
    </citation>
    <scope>NUCLEOTIDE SEQUENCE</scope>
    <source>
        <tissue evidence="9">Young leaves</tissue>
    </source>
</reference>
<proteinExistence type="inferred from homology"/>
<keyword evidence="5" id="KW-0411">Iron-sulfur</keyword>
<keyword evidence="4" id="KW-0408">Iron</keyword>
<dbReference type="NCBIfam" id="TIGR00365">
    <property type="entry name" value="Grx4 family monothiol glutaredoxin"/>
    <property type="match status" value="1"/>
</dbReference>
<dbReference type="Gene3D" id="3.40.30.10">
    <property type="entry name" value="Glutaredoxin"/>
    <property type="match status" value="1"/>
</dbReference>
<evidence type="ECO:0000313" key="9">
    <source>
        <dbReference type="EMBL" id="WMV35129.1"/>
    </source>
</evidence>
<dbReference type="GO" id="GO:0051537">
    <property type="term" value="F:2 iron, 2 sulfur cluster binding"/>
    <property type="evidence" value="ECO:0007669"/>
    <property type="project" value="UniProtKB-KW"/>
</dbReference>
<dbReference type="InterPro" id="IPR004480">
    <property type="entry name" value="Monothiol_GRX-rel"/>
</dbReference>
<feature type="region of interest" description="Disordered" evidence="7">
    <location>
        <begin position="58"/>
        <end position="77"/>
    </location>
</feature>
<dbReference type="GO" id="GO:0046872">
    <property type="term" value="F:metal ion binding"/>
    <property type="evidence" value="ECO:0007669"/>
    <property type="project" value="UniProtKB-KW"/>
</dbReference>